<keyword evidence="5 6" id="KW-0472">Membrane</keyword>
<dbReference type="Proteomes" id="UP000663801">
    <property type="component" value="Unassembled WGS sequence"/>
</dbReference>
<evidence type="ECO:0000256" key="6">
    <source>
        <dbReference type="SAM" id="Phobius"/>
    </source>
</evidence>
<dbReference type="AlphaFoldDB" id="A0A938YNK3"/>
<dbReference type="PANTHER" id="PTHR30086:SF20">
    <property type="entry name" value="ARGININE EXPORTER PROTEIN ARGO-RELATED"/>
    <property type="match status" value="1"/>
</dbReference>
<dbReference type="GO" id="GO:0015171">
    <property type="term" value="F:amino acid transmembrane transporter activity"/>
    <property type="evidence" value="ECO:0007669"/>
    <property type="project" value="TreeGrafter"/>
</dbReference>
<feature type="transmembrane region" description="Helical" evidence="6">
    <location>
        <begin position="151"/>
        <end position="172"/>
    </location>
</feature>
<dbReference type="InterPro" id="IPR001123">
    <property type="entry name" value="LeuE-type"/>
</dbReference>
<dbReference type="Pfam" id="PF01810">
    <property type="entry name" value="LysE"/>
    <property type="match status" value="1"/>
</dbReference>
<evidence type="ECO:0000313" key="7">
    <source>
        <dbReference type="EMBL" id="MBM9477836.1"/>
    </source>
</evidence>
<evidence type="ECO:0000256" key="2">
    <source>
        <dbReference type="ARBA" id="ARBA00022475"/>
    </source>
</evidence>
<gene>
    <name evidence="7" type="ORF">JL107_15405</name>
</gene>
<accession>A0A938YNK3</accession>
<feature type="transmembrane region" description="Helical" evidence="6">
    <location>
        <begin position="192"/>
        <end position="210"/>
    </location>
</feature>
<feature type="transmembrane region" description="Helical" evidence="6">
    <location>
        <begin position="69"/>
        <end position="89"/>
    </location>
</feature>
<evidence type="ECO:0000256" key="4">
    <source>
        <dbReference type="ARBA" id="ARBA00022989"/>
    </source>
</evidence>
<dbReference type="EMBL" id="JAERWL010000012">
    <property type="protein sequence ID" value="MBM9477836.1"/>
    <property type="molecule type" value="Genomic_DNA"/>
</dbReference>
<proteinExistence type="predicted"/>
<dbReference type="RefSeq" id="WP_205257939.1">
    <property type="nucleotide sequence ID" value="NZ_BAAAPV010000005.1"/>
</dbReference>
<protein>
    <submittedName>
        <fullName evidence="7">LysE family translocator</fullName>
    </submittedName>
</protein>
<keyword evidence="8" id="KW-1185">Reference proteome</keyword>
<sequence>MVPLPNAVAFAFAAVVLIVIPGPSVLFTIGRSLAYGRRGGLLSVLGNAIGTLPATVLTAVGLGRLIAESVALFIAVKIVGALYLVYLGVQAIRHRHGRTGLPSGAARVPSSGRQLWQGIVVGATNPKTLVFFVAVLPQFVSRDAGSVPVQLAVLGCLFAAIALCCDSVWALIAGTARGWFGRDPRRLSQMTAGGGVMMVGLGGVLVATGSNH</sequence>
<dbReference type="PIRSF" id="PIRSF006324">
    <property type="entry name" value="LeuE"/>
    <property type="match status" value="1"/>
</dbReference>
<keyword evidence="2" id="KW-1003">Cell membrane</keyword>
<organism evidence="7 8">
    <name type="scientific">Nakamurella flavida</name>
    <dbReference type="NCBI Taxonomy" id="363630"/>
    <lineage>
        <taxon>Bacteria</taxon>
        <taxon>Bacillati</taxon>
        <taxon>Actinomycetota</taxon>
        <taxon>Actinomycetes</taxon>
        <taxon>Nakamurellales</taxon>
        <taxon>Nakamurellaceae</taxon>
        <taxon>Nakamurella</taxon>
    </lineage>
</organism>
<feature type="transmembrane region" description="Helical" evidence="6">
    <location>
        <begin position="41"/>
        <end position="63"/>
    </location>
</feature>
<name>A0A938YNK3_9ACTN</name>
<evidence type="ECO:0000256" key="5">
    <source>
        <dbReference type="ARBA" id="ARBA00023136"/>
    </source>
</evidence>
<evidence type="ECO:0000313" key="8">
    <source>
        <dbReference type="Proteomes" id="UP000663801"/>
    </source>
</evidence>
<comment type="caution">
    <text evidence="7">The sequence shown here is derived from an EMBL/GenBank/DDBJ whole genome shotgun (WGS) entry which is preliminary data.</text>
</comment>
<evidence type="ECO:0000256" key="1">
    <source>
        <dbReference type="ARBA" id="ARBA00004651"/>
    </source>
</evidence>
<reference evidence="7" key="1">
    <citation type="submission" date="2021-01" db="EMBL/GenBank/DDBJ databases">
        <title>KCTC 19127 draft genome.</title>
        <authorList>
            <person name="An D."/>
        </authorList>
    </citation>
    <scope>NUCLEOTIDE SEQUENCE</scope>
    <source>
        <strain evidence="7">KCTC 19127</strain>
    </source>
</reference>
<dbReference type="PANTHER" id="PTHR30086">
    <property type="entry name" value="ARGININE EXPORTER PROTEIN ARGO"/>
    <property type="match status" value="1"/>
</dbReference>
<dbReference type="GO" id="GO:0005886">
    <property type="term" value="C:plasma membrane"/>
    <property type="evidence" value="ECO:0007669"/>
    <property type="project" value="UniProtKB-SubCell"/>
</dbReference>
<feature type="transmembrane region" description="Helical" evidence="6">
    <location>
        <begin position="6"/>
        <end position="29"/>
    </location>
</feature>
<evidence type="ECO:0000256" key="3">
    <source>
        <dbReference type="ARBA" id="ARBA00022692"/>
    </source>
</evidence>
<keyword evidence="3 6" id="KW-0812">Transmembrane</keyword>
<keyword evidence="4 6" id="KW-1133">Transmembrane helix</keyword>
<comment type="subcellular location">
    <subcellularLocation>
        <location evidence="1">Cell membrane</location>
        <topology evidence="1">Multi-pass membrane protein</topology>
    </subcellularLocation>
</comment>